<evidence type="ECO:0000313" key="2">
    <source>
        <dbReference type="Proteomes" id="UP000605676"/>
    </source>
</evidence>
<name>A0ABS1HJC1_9BACT</name>
<sequence>MGINVQAQDDNVSADSNLAQANNPLAKMTALNFHNYYIPKLNEAPEYVDLNTSWIRFAKPFAGGKLLLRISALLVTKPEAPLANGGWQMKSGLGEIKAFLFYSFISEPTKTIGIGPLISAPTETEDGLGAGKWQAGYANVAFVAKSPLIQYGYLLTWQASFAGDEDRNDKFICFSVI</sequence>
<dbReference type="EMBL" id="JAENRR010000021">
    <property type="protein sequence ID" value="MBK3517769.1"/>
    <property type="molecule type" value="Genomic_DNA"/>
</dbReference>
<proteinExistence type="predicted"/>
<dbReference type="Proteomes" id="UP000605676">
    <property type="component" value="Unassembled WGS sequence"/>
</dbReference>
<dbReference type="RefSeq" id="WP_200464999.1">
    <property type="nucleotide sequence ID" value="NZ_JAENRR010000021.1"/>
</dbReference>
<gene>
    <name evidence="1" type="ORF">JIV24_10540</name>
</gene>
<evidence type="ECO:0000313" key="1">
    <source>
        <dbReference type="EMBL" id="MBK3517769.1"/>
    </source>
</evidence>
<protein>
    <submittedName>
        <fullName evidence="1">Uncharacterized protein</fullName>
    </submittedName>
</protein>
<organism evidence="1 2">
    <name type="scientific">Carboxylicivirga marina</name>
    <dbReference type="NCBI Taxonomy" id="2800988"/>
    <lineage>
        <taxon>Bacteria</taxon>
        <taxon>Pseudomonadati</taxon>
        <taxon>Bacteroidota</taxon>
        <taxon>Bacteroidia</taxon>
        <taxon>Marinilabiliales</taxon>
        <taxon>Marinilabiliaceae</taxon>
        <taxon>Carboxylicivirga</taxon>
    </lineage>
</organism>
<comment type="caution">
    <text evidence="1">The sequence shown here is derived from an EMBL/GenBank/DDBJ whole genome shotgun (WGS) entry which is preliminary data.</text>
</comment>
<reference evidence="1 2" key="1">
    <citation type="submission" date="2021-01" db="EMBL/GenBank/DDBJ databases">
        <title>Carboxyliciviraga sp.nov., isolated from coastal sediments.</title>
        <authorList>
            <person name="Lu D."/>
            <person name="Zhang T."/>
        </authorList>
    </citation>
    <scope>NUCLEOTIDE SEQUENCE [LARGE SCALE GENOMIC DNA]</scope>
    <source>
        <strain evidence="1 2">N1Y132</strain>
    </source>
</reference>
<accession>A0ABS1HJC1</accession>
<keyword evidence="2" id="KW-1185">Reference proteome</keyword>